<keyword evidence="3" id="KW-1185">Reference proteome</keyword>
<dbReference type="RefSeq" id="WP_057944079.1">
    <property type="nucleotide sequence ID" value="NZ_CP011131.1"/>
</dbReference>
<feature type="chain" id="PRO_5045660844" description="Secreted protein" evidence="1">
    <location>
        <begin position="28"/>
        <end position="274"/>
    </location>
</feature>
<evidence type="ECO:0000313" key="2">
    <source>
        <dbReference type="EMBL" id="UNP28504.1"/>
    </source>
</evidence>
<evidence type="ECO:0008006" key="4">
    <source>
        <dbReference type="Google" id="ProtNLM"/>
    </source>
</evidence>
<dbReference type="EMBL" id="CP093547">
    <property type="protein sequence ID" value="UNP28504.1"/>
    <property type="molecule type" value="Genomic_DNA"/>
</dbReference>
<keyword evidence="1" id="KW-0732">Signal</keyword>
<feature type="signal peptide" evidence="1">
    <location>
        <begin position="1"/>
        <end position="27"/>
    </location>
</feature>
<proteinExistence type="predicted"/>
<protein>
    <recommendedName>
        <fullName evidence="4">Secreted protein</fullName>
    </recommendedName>
</protein>
<sequence length="274" mass="29823">MRTTAHRTVLSLSLSLVALIVSADAVAADCASRLPELLQAAYPGAREGSGDEEGLLRTAGAQPRWIQIDEVACKVWPASPDKTLLAVRLRHQAASGLEVESADLEVLVADSAQPRIAQRYREDDALQSDAIRIGSIALDTARYRLNETTAAFGVRIDYNGSSRANPYGSTQLNLYVADGDSLRPVLRKLEVALDRGEWDTNCAGEFETVKRTVAIDAKRDRGYAGLRIASVEEARRSVAKGDDCTELPVSKRQRVARLAFDGRQYTVPADLRGL</sequence>
<name>A0ABY3X7H4_9GAMM</name>
<evidence type="ECO:0000313" key="3">
    <source>
        <dbReference type="Proteomes" id="UP000829194"/>
    </source>
</evidence>
<organism evidence="2 3">
    <name type="scientific">Lysobacter gummosus</name>
    <dbReference type="NCBI Taxonomy" id="262324"/>
    <lineage>
        <taxon>Bacteria</taxon>
        <taxon>Pseudomonadati</taxon>
        <taxon>Pseudomonadota</taxon>
        <taxon>Gammaproteobacteria</taxon>
        <taxon>Lysobacterales</taxon>
        <taxon>Lysobacteraceae</taxon>
        <taxon>Lysobacter</taxon>
    </lineage>
</organism>
<gene>
    <name evidence="2" type="ORF">MOV92_18710</name>
</gene>
<reference evidence="2 3" key="1">
    <citation type="submission" date="2022-03" db="EMBL/GenBank/DDBJ databases">
        <title>Complete genome sequence of Lysobacter capsici VKM B-2533 and Lysobacter gummosus 10.1.1, promising sources of lytic agents.</title>
        <authorList>
            <person name="Tarlachkov S.V."/>
            <person name="Kudryakova I.V."/>
            <person name="Afoshin A.S."/>
            <person name="Leontyevskaya E.A."/>
            <person name="Leontyevskaya N.V."/>
        </authorList>
    </citation>
    <scope>NUCLEOTIDE SEQUENCE [LARGE SCALE GENOMIC DNA]</scope>
    <source>
        <strain evidence="2 3">10.1.1</strain>
    </source>
</reference>
<dbReference type="Proteomes" id="UP000829194">
    <property type="component" value="Chromosome"/>
</dbReference>
<accession>A0ABY3X7H4</accession>
<evidence type="ECO:0000256" key="1">
    <source>
        <dbReference type="SAM" id="SignalP"/>
    </source>
</evidence>